<dbReference type="GO" id="GO:0047536">
    <property type="term" value="F:2-aminoadipate transaminase activity"/>
    <property type="evidence" value="ECO:0007669"/>
    <property type="project" value="TreeGrafter"/>
</dbReference>
<evidence type="ECO:0000259" key="1">
    <source>
        <dbReference type="Pfam" id="PF00155"/>
    </source>
</evidence>
<proteinExistence type="predicted"/>
<evidence type="ECO:0000313" key="3">
    <source>
        <dbReference type="Proteomes" id="UP000193144"/>
    </source>
</evidence>
<dbReference type="OrthoDB" id="7042322at2759"/>
<sequence>MGEEGREQNEDSCCLFRIHLRTRTLSIAMQGSKAINLQLGWPSPSLFPSSQILQGASNVLTSSKSATALVYGPDAGYEPLRGSIASWLSSVYGYGPTNAIDQDRICITNGASANLAAVLSKFTEPGYTRNIWMIEPSYFLACPIFMDAGFEGRMKGVPEDPEGLDIDFLRRGLQACEEAADQQAPKLKTGTRYQKLYKHILYLVPTYSNPSGKTMSLRRRQQLVQLAREFDALVITDDVYDTLRWSQDENDHVSQLGAVPPRIVDIDRSLDGGPKEEWGNAMSNGSFSKIIAPGIRVGWAEATPSFALALSQVGSTRSGGCPTQLAASFVHEMLDSGSLEKHLKQTVIPTFRSRYYAMIKAIETHLIPLGFSFSSGIPYNSSSPANTGETNGKTNGHGSVGPDAGGYFLYIMLPVDFSTRGSELAALALKEHNLKFAYGDMFRIEGDAGSAERGGQGFGRGIRLSWAWHPSEEISEGIQRLAKIIQDLRSKET</sequence>
<dbReference type="Gene3D" id="3.40.640.10">
    <property type="entry name" value="Type I PLP-dependent aspartate aminotransferase-like (Major domain)"/>
    <property type="match status" value="1"/>
</dbReference>
<gene>
    <name evidence="2" type="ORF">BCR34DRAFT_574602</name>
</gene>
<dbReference type="SUPFAM" id="SSF53383">
    <property type="entry name" value="PLP-dependent transferases"/>
    <property type="match status" value="1"/>
</dbReference>
<keyword evidence="2" id="KW-0032">Aminotransferase</keyword>
<dbReference type="GO" id="GO:0030170">
    <property type="term" value="F:pyridoxal phosphate binding"/>
    <property type="evidence" value="ECO:0007669"/>
    <property type="project" value="InterPro"/>
</dbReference>
<protein>
    <submittedName>
        <fullName evidence="2">Aromatic amino acid aminotransferase</fullName>
    </submittedName>
</protein>
<dbReference type="InterPro" id="IPR015422">
    <property type="entry name" value="PyrdxlP-dep_Trfase_small"/>
</dbReference>
<accession>A0A1Y1YV12</accession>
<organism evidence="2 3">
    <name type="scientific">Clohesyomyces aquaticus</name>
    <dbReference type="NCBI Taxonomy" id="1231657"/>
    <lineage>
        <taxon>Eukaryota</taxon>
        <taxon>Fungi</taxon>
        <taxon>Dikarya</taxon>
        <taxon>Ascomycota</taxon>
        <taxon>Pezizomycotina</taxon>
        <taxon>Dothideomycetes</taxon>
        <taxon>Pleosporomycetidae</taxon>
        <taxon>Pleosporales</taxon>
        <taxon>Lindgomycetaceae</taxon>
        <taxon>Clohesyomyces</taxon>
    </lineage>
</organism>
<keyword evidence="2" id="KW-0808">Transferase</keyword>
<feature type="domain" description="Aminotransferase class I/classII large" evidence="1">
    <location>
        <begin position="64"/>
        <end position="346"/>
    </location>
</feature>
<reference evidence="2 3" key="1">
    <citation type="submission" date="2016-07" db="EMBL/GenBank/DDBJ databases">
        <title>Pervasive Adenine N6-methylation of Active Genes in Fungi.</title>
        <authorList>
            <consortium name="DOE Joint Genome Institute"/>
            <person name="Mondo S.J."/>
            <person name="Dannebaum R.O."/>
            <person name="Kuo R.C."/>
            <person name="Labutti K."/>
            <person name="Haridas S."/>
            <person name="Kuo A."/>
            <person name="Salamov A."/>
            <person name="Ahrendt S.R."/>
            <person name="Lipzen A."/>
            <person name="Sullivan W."/>
            <person name="Andreopoulos W.B."/>
            <person name="Clum A."/>
            <person name="Lindquist E."/>
            <person name="Daum C."/>
            <person name="Ramamoorthy G.K."/>
            <person name="Gryganskyi A."/>
            <person name="Culley D."/>
            <person name="Magnuson J.K."/>
            <person name="James T.Y."/>
            <person name="O'Malley M.A."/>
            <person name="Stajich J.E."/>
            <person name="Spatafora J.W."/>
            <person name="Visel A."/>
            <person name="Grigoriev I.V."/>
        </authorList>
    </citation>
    <scope>NUCLEOTIDE SEQUENCE [LARGE SCALE GENOMIC DNA]</scope>
    <source>
        <strain evidence="2 3">CBS 115471</strain>
    </source>
</reference>
<dbReference type="PANTHER" id="PTHR42858">
    <property type="entry name" value="AMINOTRANSFERASE"/>
    <property type="match status" value="1"/>
</dbReference>
<dbReference type="Gene3D" id="3.90.1150.10">
    <property type="entry name" value="Aspartate Aminotransferase, domain 1"/>
    <property type="match status" value="1"/>
</dbReference>
<dbReference type="InterPro" id="IPR015421">
    <property type="entry name" value="PyrdxlP-dep_Trfase_major"/>
</dbReference>
<dbReference type="AlphaFoldDB" id="A0A1Y1YV12"/>
<evidence type="ECO:0000313" key="2">
    <source>
        <dbReference type="EMBL" id="ORY01819.1"/>
    </source>
</evidence>
<dbReference type="InterPro" id="IPR004839">
    <property type="entry name" value="Aminotransferase_I/II_large"/>
</dbReference>
<comment type="caution">
    <text evidence="2">The sequence shown here is derived from an EMBL/GenBank/DDBJ whole genome shotgun (WGS) entry which is preliminary data.</text>
</comment>
<dbReference type="CDD" id="cd00609">
    <property type="entry name" value="AAT_like"/>
    <property type="match status" value="1"/>
</dbReference>
<dbReference type="STRING" id="1231657.A0A1Y1YV12"/>
<keyword evidence="3" id="KW-1185">Reference proteome</keyword>
<dbReference type="PANTHER" id="PTHR42858:SF1">
    <property type="entry name" value="LD15494P"/>
    <property type="match status" value="1"/>
</dbReference>
<dbReference type="Proteomes" id="UP000193144">
    <property type="component" value="Unassembled WGS sequence"/>
</dbReference>
<dbReference type="Pfam" id="PF00155">
    <property type="entry name" value="Aminotran_1_2"/>
    <property type="match status" value="1"/>
</dbReference>
<dbReference type="FunFam" id="3.40.640.10:FF:000080">
    <property type="entry name" value="Aminotransferase, putative"/>
    <property type="match status" value="1"/>
</dbReference>
<dbReference type="InterPro" id="IPR015424">
    <property type="entry name" value="PyrdxlP-dep_Trfase"/>
</dbReference>
<dbReference type="EMBL" id="MCFA01000165">
    <property type="protein sequence ID" value="ORY01819.1"/>
    <property type="molecule type" value="Genomic_DNA"/>
</dbReference>
<name>A0A1Y1YV12_9PLEO</name>